<dbReference type="RefSeq" id="WP_321561656.1">
    <property type="nucleotide sequence ID" value="NZ_CP139558.1"/>
</dbReference>
<dbReference type="EMBL" id="CP139558">
    <property type="protein sequence ID" value="WPU92494.1"/>
    <property type="molecule type" value="Genomic_DNA"/>
</dbReference>
<dbReference type="PIRSF" id="PIRSF018267">
    <property type="entry name" value="VSR_endonuc"/>
    <property type="match status" value="1"/>
</dbReference>
<sequence>MTDTHSKEARSYNMSRIRSKDTKPEMLVRKYLFGKGFRFRLHDKKLPGKPDIVLPKYKVAILIHGCFWHSHINCKYAVIPKSNIEYWSGKISKNLIRDIDTEKKLQSLGWRIIVIWECDLKTTKIDQTLIGLLKLLDDKNRCI</sequence>
<keyword evidence="8" id="KW-1185">Reference proteome</keyword>
<keyword evidence="5 6" id="KW-0234">DNA repair</keyword>
<dbReference type="Proteomes" id="UP001324380">
    <property type="component" value="Chromosome"/>
</dbReference>
<dbReference type="NCBIfam" id="TIGR00632">
    <property type="entry name" value="vsr"/>
    <property type="match status" value="1"/>
</dbReference>
<keyword evidence="3 6" id="KW-0227">DNA damage</keyword>
<organism evidence="7 8">
    <name type="scientific">Mucilaginibacter sabulilitoris</name>
    <dbReference type="NCBI Taxonomy" id="1173583"/>
    <lineage>
        <taxon>Bacteria</taxon>
        <taxon>Pseudomonadati</taxon>
        <taxon>Bacteroidota</taxon>
        <taxon>Sphingobacteriia</taxon>
        <taxon>Sphingobacteriales</taxon>
        <taxon>Sphingobacteriaceae</taxon>
        <taxon>Mucilaginibacter</taxon>
    </lineage>
</organism>
<evidence type="ECO:0000256" key="2">
    <source>
        <dbReference type="ARBA" id="ARBA00022759"/>
    </source>
</evidence>
<keyword evidence="1 6" id="KW-0540">Nuclease</keyword>
<name>A0ABZ0TL91_9SPHI</name>
<dbReference type="EC" id="3.1.-.-" evidence="6"/>
<protein>
    <recommendedName>
        <fullName evidence="6">Very short patch repair endonuclease</fullName>
        <ecNumber evidence="6">3.1.-.-</ecNumber>
    </recommendedName>
</protein>
<dbReference type="InterPro" id="IPR004603">
    <property type="entry name" value="DNA_mismatch_endonuc_vsr"/>
</dbReference>
<evidence type="ECO:0000313" key="8">
    <source>
        <dbReference type="Proteomes" id="UP001324380"/>
    </source>
</evidence>
<evidence type="ECO:0000313" key="7">
    <source>
        <dbReference type="EMBL" id="WPU92494.1"/>
    </source>
</evidence>
<dbReference type="InterPro" id="IPR011335">
    <property type="entry name" value="Restrct_endonuc-II-like"/>
</dbReference>
<evidence type="ECO:0000256" key="1">
    <source>
        <dbReference type="ARBA" id="ARBA00022722"/>
    </source>
</evidence>
<comment type="similarity">
    <text evidence="6">Belongs to the vsr family.</text>
</comment>
<evidence type="ECO:0000256" key="4">
    <source>
        <dbReference type="ARBA" id="ARBA00022801"/>
    </source>
</evidence>
<dbReference type="SUPFAM" id="SSF52980">
    <property type="entry name" value="Restriction endonuclease-like"/>
    <property type="match status" value="1"/>
</dbReference>
<evidence type="ECO:0000256" key="5">
    <source>
        <dbReference type="ARBA" id="ARBA00023204"/>
    </source>
</evidence>
<accession>A0ABZ0TL91</accession>
<dbReference type="Gene3D" id="3.40.960.10">
    <property type="entry name" value="VSR Endonuclease"/>
    <property type="match status" value="1"/>
</dbReference>
<dbReference type="Pfam" id="PF03852">
    <property type="entry name" value="Vsr"/>
    <property type="match status" value="1"/>
</dbReference>
<gene>
    <name evidence="7" type="primary">vsr</name>
    <name evidence="7" type="ORF">SNE25_24510</name>
</gene>
<proteinExistence type="inferred from homology"/>
<evidence type="ECO:0000256" key="6">
    <source>
        <dbReference type="PIRNR" id="PIRNR018267"/>
    </source>
</evidence>
<evidence type="ECO:0000256" key="3">
    <source>
        <dbReference type="ARBA" id="ARBA00022763"/>
    </source>
</evidence>
<dbReference type="GO" id="GO:0004519">
    <property type="term" value="F:endonuclease activity"/>
    <property type="evidence" value="ECO:0007669"/>
    <property type="project" value="UniProtKB-KW"/>
</dbReference>
<keyword evidence="2 6" id="KW-0255">Endonuclease</keyword>
<keyword evidence="4 6" id="KW-0378">Hydrolase</keyword>
<comment type="function">
    <text evidence="6">May nick specific sequences that contain T:G mispairs resulting from m5C-deamination.</text>
</comment>
<reference evidence="7 8" key="1">
    <citation type="submission" date="2023-11" db="EMBL/GenBank/DDBJ databases">
        <title>Analysis of the Genomes of Mucilaginibacter gossypii cycad 4 and M. sabulilitoris SNA2: microbes with the potential for plant growth promotion.</title>
        <authorList>
            <person name="Hirsch A.M."/>
            <person name="Humm E."/>
            <person name="Rubbi M."/>
            <person name="Del Vecchio G."/>
            <person name="Ha S.M."/>
            <person name="Pellegrini M."/>
            <person name="Gunsalus R.P."/>
        </authorList>
    </citation>
    <scope>NUCLEOTIDE SEQUENCE [LARGE SCALE GENOMIC DNA]</scope>
    <source>
        <strain evidence="7 8">SNA2</strain>
    </source>
</reference>
<dbReference type="CDD" id="cd00221">
    <property type="entry name" value="Vsr"/>
    <property type="match status" value="1"/>
</dbReference>